<evidence type="ECO:0000256" key="7">
    <source>
        <dbReference type="ARBA" id="ARBA00023154"/>
    </source>
</evidence>
<evidence type="ECO:0000256" key="10">
    <source>
        <dbReference type="ARBA" id="ARBA00049080"/>
    </source>
</evidence>
<gene>
    <name evidence="15" type="ORF">SAMN05421508_104156</name>
</gene>
<dbReference type="CDD" id="cd02274">
    <property type="entry name" value="DHDPR_N"/>
    <property type="match status" value="1"/>
</dbReference>
<dbReference type="NCBIfam" id="TIGR00036">
    <property type="entry name" value="dapB"/>
    <property type="match status" value="1"/>
</dbReference>
<dbReference type="OrthoDB" id="9790352at2"/>
<dbReference type="Proteomes" id="UP000219621">
    <property type="component" value="Unassembled WGS sequence"/>
</dbReference>
<evidence type="ECO:0000313" key="15">
    <source>
        <dbReference type="EMBL" id="SOD94894.1"/>
    </source>
</evidence>
<dbReference type="InterPro" id="IPR022663">
    <property type="entry name" value="DapB_C"/>
</dbReference>
<keyword evidence="16" id="KW-1185">Reference proteome</keyword>
<evidence type="ECO:0000259" key="13">
    <source>
        <dbReference type="Pfam" id="PF01113"/>
    </source>
</evidence>
<dbReference type="SUPFAM" id="SSF51735">
    <property type="entry name" value="NAD(P)-binding Rossmann-fold domains"/>
    <property type="match status" value="1"/>
</dbReference>
<evidence type="ECO:0000256" key="1">
    <source>
        <dbReference type="ARBA" id="ARBA00006642"/>
    </source>
</evidence>
<dbReference type="GO" id="GO:0005829">
    <property type="term" value="C:cytosol"/>
    <property type="evidence" value="ECO:0007669"/>
    <property type="project" value="TreeGrafter"/>
</dbReference>
<comment type="catalytic activity">
    <reaction evidence="10">
        <text>(S)-2,3,4,5-tetrahydrodipicolinate + NADP(+) + H2O = (2S,4S)-4-hydroxy-2,3,4,5-tetrahydrodipicolinate + NADPH + H(+)</text>
        <dbReference type="Rhea" id="RHEA:35331"/>
        <dbReference type="ChEBI" id="CHEBI:15377"/>
        <dbReference type="ChEBI" id="CHEBI:15378"/>
        <dbReference type="ChEBI" id="CHEBI:16845"/>
        <dbReference type="ChEBI" id="CHEBI:57783"/>
        <dbReference type="ChEBI" id="CHEBI:58349"/>
        <dbReference type="ChEBI" id="CHEBI:67139"/>
        <dbReference type="EC" id="1.17.1.8"/>
    </reaction>
</comment>
<dbReference type="EC" id="1.17.1.8" evidence="9 12"/>
<name>A0A286GIT8_9PROT</name>
<evidence type="ECO:0000256" key="9">
    <source>
        <dbReference type="ARBA" id="ARBA00038983"/>
    </source>
</evidence>
<evidence type="ECO:0000256" key="3">
    <source>
        <dbReference type="ARBA" id="ARBA00022857"/>
    </source>
</evidence>
<evidence type="ECO:0000256" key="5">
    <source>
        <dbReference type="ARBA" id="ARBA00023002"/>
    </source>
</evidence>
<dbReference type="RefSeq" id="WP_097279120.1">
    <property type="nucleotide sequence ID" value="NZ_OCNJ01000004.1"/>
</dbReference>
<evidence type="ECO:0000256" key="2">
    <source>
        <dbReference type="ARBA" id="ARBA00022605"/>
    </source>
</evidence>
<dbReference type="GO" id="GO:0009089">
    <property type="term" value="P:lysine biosynthetic process via diaminopimelate"/>
    <property type="evidence" value="ECO:0007669"/>
    <property type="project" value="UniProtKB-UniRule"/>
</dbReference>
<dbReference type="InterPro" id="IPR023940">
    <property type="entry name" value="DHDPR_bac"/>
</dbReference>
<keyword evidence="3" id="KW-0521">NADP</keyword>
<dbReference type="Pfam" id="PF01113">
    <property type="entry name" value="DapB_N"/>
    <property type="match status" value="1"/>
</dbReference>
<sequence length="267" mass="26802">MTRIIVAGATGWTGRAVVDAVLAAEDLTLVGAVARSAAGRDVGEVLGRAPVGVPVAATVVEALAAGPADVLVDYTKPGAVKGHVLAAVAAGVAAVVGTSGLTAEDYAEIDAAARAQGVGVVASGNFALTAALLSHFSLIAAQHIANFEIIDYAKAAKPDAPSGTARELAERLGDVRRPDLGLPLDQVTGSREARGGTINGVQVHSVRLPSFAATVDALFTVGNSRLKITHDAGADATIYADGTLVAARRVKDVTGVVRGLDTLLFGG</sequence>
<dbReference type="AlphaFoldDB" id="A0A286GIT8"/>
<protein>
    <recommendedName>
        <fullName evidence="9 12">4-hydroxy-tetrahydrodipicolinate reductase</fullName>
        <ecNumber evidence="9 12">1.17.1.8</ecNumber>
    </recommendedName>
</protein>
<feature type="domain" description="Dihydrodipicolinate reductase C-terminal" evidence="14">
    <location>
        <begin position="131"/>
        <end position="261"/>
    </location>
</feature>
<feature type="domain" description="Dihydrodipicolinate reductase N-terminal" evidence="13">
    <location>
        <begin position="3"/>
        <end position="126"/>
    </location>
</feature>
<evidence type="ECO:0000256" key="8">
    <source>
        <dbReference type="ARBA" id="ARBA00037922"/>
    </source>
</evidence>
<comment type="pathway">
    <text evidence="8">Amino-acid biosynthesis; L-lysine biosynthesis via DAP pathway; (S)-tetrahydrodipicolinate from L-aspartate: step 4/4.</text>
</comment>
<evidence type="ECO:0000256" key="6">
    <source>
        <dbReference type="ARBA" id="ARBA00023027"/>
    </source>
</evidence>
<evidence type="ECO:0000256" key="11">
    <source>
        <dbReference type="ARBA" id="ARBA00049396"/>
    </source>
</evidence>
<dbReference type="Pfam" id="PF05173">
    <property type="entry name" value="DapB_C"/>
    <property type="match status" value="1"/>
</dbReference>
<dbReference type="PANTHER" id="PTHR20836:SF0">
    <property type="entry name" value="4-HYDROXY-TETRAHYDRODIPICOLINATE REDUCTASE 1, CHLOROPLASTIC-RELATED"/>
    <property type="match status" value="1"/>
</dbReference>
<evidence type="ECO:0000259" key="14">
    <source>
        <dbReference type="Pfam" id="PF05173"/>
    </source>
</evidence>
<dbReference type="EMBL" id="OCNJ01000004">
    <property type="protein sequence ID" value="SOD94894.1"/>
    <property type="molecule type" value="Genomic_DNA"/>
</dbReference>
<keyword evidence="4" id="KW-0220">Diaminopimelate biosynthesis</keyword>
<dbReference type="PIRSF" id="PIRSF000161">
    <property type="entry name" value="DHPR"/>
    <property type="match status" value="1"/>
</dbReference>
<keyword evidence="2" id="KW-0028">Amino-acid biosynthesis</keyword>
<keyword evidence="5" id="KW-0560">Oxidoreductase</keyword>
<proteinExistence type="inferred from homology"/>
<keyword evidence="6" id="KW-0520">NAD</keyword>
<comment type="catalytic activity">
    <reaction evidence="11">
        <text>(S)-2,3,4,5-tetrahydrodipicolinate + NAD(+) + H2O = (2S,4S)-4-hydroxy-2,3,4,5-tetrahydrodipicolinate + NADH + H(+)</text>
        <dbReference type="Rhea" id="RHEA:35323"/>
        <dbReference type="ChEBI" id="CHEBI:15377"/>
        <dbReference type="ChEBI" id="CHEBI:15378"/>
        <dbReference type="ChEBI" id="CHEBI:16845"/>
        <dbReference type="ChEBI" id="CHEBI:57540"/>
        <dbReference type="ChEBI" id="CHEBI:57945"/>
        <dbReference type="ChEBI" id="CHEBI:67139"/>
        <dbReference type="EC" id="1.17.1.8"/>
    </reaction>
</comment>
<dbReference type="Gene3D" id="3.30.360.10">
    <property type="entry name" value="Dihydrodipicolinate Reductase, domain 2"/>
    <property type="match status" value="1"/>
</dbReference>
<keyword evidence="7" id="KW-0457">Lysine biosynthesis</keyword>
<dbReference type="GO" id="GO:0019877">
    <property type="term" value="P:diaminopimelate biosynthetic process"/>
    <property type="evidence" value="ECO:0007669"/>
    <property type="project" value="UniProtKB-KW"/>
</dbReference>
<dbReference type="GO" id="GO:0008839">
    <property type="term" value="F:4-hydroxy-tetrahydrodipicolinate reductase"/>
    <property type="evidence" value="ECO:0007669"/>
    <property type="project" value="UniProtKB-UniRule"/>
</dbReference>
<organism evidence="15 16">
    <name type="scientific">Caenispirillum bisanense</name>
    <dbReference type="NCBI Taxonomy" id="414052"/>
    <lineage>
        <taxon>Bacteria</taxon>
        <taxon>Pseudomonadati</taxon>
        <taxon>Pseudomonadota</taxon>
        <taxon>Alphaproteobacteria</taxon>
        <taxon>Rhodospirillales</taxon>
        <taxon>Novispirillaceae</taxon>
        <taxon>Caenispirillum</taxon>
    </lineage>
</organism>
<evidence type="ECO:0000256" key="12">
    <source>
        <dbReference type="NCBIfam" id="TIGR00036"/>
    </source>
</evidence>
<reference evidence="15 16" key="1">
    <citation type="submission" date="2017-09" db="EMBL/GenBank/DDBJ databases">
        <authorList>
            <person name="Ehlers B."/>
            <person name="Leendertz F.H."/>
        </authorList>
    </citation>
    <scope>NUCLEOTIDE SEQUENCE [LARGE SCALE GENOMIC DNA]</scope>
    <source>
        <strain evidence="15 16">USBA 140</strain>
    </source>
</reference>
<dbReference type="Gene3D" id="3.40.50.720">
    <property type="entry name" value="NAD(P)-binding Rossmann-like Domain"/>
    <property type="match status" value="1"/>
</dbReference>
<dbReference type="InterPro" id="IPR000846">
    <property type="entry name" value="DapB_N"/>
</dbReference>
<dbReference type="PANTHER" id="PTHR20836">
    <property type="entry name" value="DIHYDRODIPICOLINATE REDUCTASE"/>
    <property type="match status" value="1"/>
</dbReference>
<evidence type="ECO:0000313" key="16">
    <source>
        <dbReference type="Proteomes" id="UP000219621"/>
    </source>
</evidence>
<dbReference type="InterPro" id="IPR036291">
    <property type="entry name" value="NAD(P)-bd_dom_sf"/>
</dbReference>
<dbReference type="SUPFAM" id="SSF55347">
    <property type="entry name" value="Glyceraldehyde-3-phosphate dehydrogenase-like, C-terminal domain"/>
    <property type="match status" value="1"/>
</dbReference>
<evidence type="ECO:0000256" key="4">
    <source>
        <dbReference type="ARBA" id="ARBA00022915"/>
    </source>
</evidence>
<accession>A0A286GIT8</accession>
<comment type="similarity">
    <text evidence="1">Belongs to the DapB family.</text>
</comment>